<comment type="similarity">
    <text evidence="1">Belongs to the metallo-dependent hydrolases superfamily. ATZ/TRZ family.</text>
</comment>
<evidence type="ECO:0000256" key="1">
    <source>
        <dbReference type="ARBA" id="ARBA00006745"/>
    </source>
</evidence>
<dbReference type="InterPro" id="IPR050287">
    <property type="entry name" value="MTA/SAH_deaminase"/>
</dbReference>
<keyword evidence="5" id="KW-1185">Reference proteome</keyword>
<evidence type="ECO:0000256" key="2">
    <source>
        <dbReference type="ARBA" id="ARBA00022801"/>
    </source>
</evidence>
<dbReference type="EMBL" id="SRLE01000005">
    <property type="protein sequence ID" value="TGD74581.1"/>
    <property type="molecule type" value="Genomic_DNA"/>
</dbReference>
<dbReference type="RefSeq" id="WP_135441539.1">
    <property type="nucleotide sequence ID" value="NZ_SRLE01000005.1"/>
</dbReference>
<dbReference type="GO" id="GO:0016810">
    <property type="term" value="F:hydrolase activity, acting on carbon-nitrogen (but not peptide) bonds"/>
    <property type="evidence" value="ECO:0007669"/>
    <property type="project" value="InterPro"/>
</dbReference>
<protein>
    <submittedName>
        <fullName evidence="4">Amidohydrolase</fullName>
    </submittedName>
</protein>
<dbReference type="Gene3D" id="3.20.20.140">
    <property type="entry name" value="Metal-dependent hydrolases"/>
    <property type="match status" value="1"/>
</dbReference>
<dbReference type="PANTHER" id="PTHR43794:SF11">
    <property type="entry name" value="AMIDOHYDROLASE-RELATED DOMAIN-CONTAINING PROTEIN"/>
    <property type="match status" value="1"/>
</dbReference>
<name>A0A4Z0M521_9GAMM</name>
<feature type="domain" description="Amidohydrolase-related" evidence="3">
    <location>
        <begin position="52"/>
        <end position="421"/>
    </location>
</feature>
<dbReference type="Gene3D" id="2.30.40.10">
    <property type="entry name" value="Urease, subunit C, domain 1"/>
    <property type="match status" value="1"/>
</dbReference>
<dbReference type="Pfam" id="PF01979">
    <property type="entry name" value="Amidohydro_1"/>
    <property type="match status" value="1"/>
</dbReference>
<accession>A0A4Z0M521</accession>
<proteinExistence type="inferred from homology"/>
<dbReference type="OrthoDB" id="9787621at2"/>
<keyword evidence="2 4" id="KW-0378">Hydrolase</keyword>
<evidence type="ECO:0000259" key="3">
    <source>
        <dbReference type="Pfam" id="PF01979"/>
    </source>
</evidence>
<gene>
    <name evidence="4" type="ORF">E4634_05070</name>
</gene>
<comment type="caution">
    <text evidence="4">The sequence shown here is derived from an EMBL/GenBank/DDBJ whole genome shotgun (WGS) entry which is preliminary data.</text>
</comment>
<reference evidence="4 5" key="1">
    <citation type="submission" date="2019-04" db="EMBL/GenBank/DDBJ databases">
        <title>Taxonomy of novel Haliea sp. from mangrove soil of West Coast of India.</title>
        <authorList>
            <person name="Verma A."/>
            <person name="Kumar P."/>
            <person name="Krishnamurthi S."/>
        </authorList>
    </citation>
    <scope>NUCLEOTIDE SEQUENCE [LARGE SCALE GENOMIC DNA]</scope>
    <source>
        <strain evidence="4 5">SAOS-164</strain>
    </source>
</reference>
<dbReference type="Proteomes" id="UP000298050">
    <property type="component" value="Unassembled WGS sequence"/>
</dbReference>
<dbReference type="PANTHER" id="PTHR43794">
    <property type="entry name" value="AMINOHYDROLASE SSNA-RELATED"/>
    <property type="match status" value="1"/>
</dbReference>
<dbReference type="InterPro" id="IPR011059">
    <property type="entry name" value="Metal-dep_hydrolase_composite"/>
</dbReference>
<organism evidence="4 5">
    <name type="scientific">Mangrovimicrobium sediminis</name>
    <dbReference type="NCBI Taxonomy" id="2562682"/>
    <lineage>
        <taxon>Bacteria</taxon>
        <taxon>Pseudomonadati</taxon>
        <taxon>Pseudomonadota</taxon>
        <taxon>Gammaproteobacteria</taxon>
        <taxon>Cellvibrionales</taxon>
        <taxon>Halieaceae</taxon>
        <taxon>Mangrovimicrobium</taxon>
    </lineage>
</organism>
<dbReference type="InterPro" id="IPR006680">
    <property type="entry name" value="Amidohydro-rel"/>
</dbReference>
<dbReference type="NCBIfam" id="NF009059">
    <property type="entry name" value="PRK12393.1"/>
    <property type="match status" value="1"/>
</dbReference>
<evidence type="ECO:0000313" key="5">
    <source>
        <dbReference type="Proteomes" id="UP000298050"/>
    </source>
</evidence>
<evidence type="ECO:0000313" key="4">
    <source>
        <dbReference type="EMBL" id="TGD74581.1"/>
    </source>
</evidence>
<sequence>MPAAPEILIGNATLPDGSRADIRVRGKRIAEIGKNLQPGPGCEQLDASGLLAYPGLVNTHHHLFQSVLKAVPEGIDQPLGPWLAHVPYRAWGQVTPELMYCAARVGLSELLRSGCTTCADHHYLYHADTSPELEEAIFQAARELGIRLVLCRGGGSREGSHQGLAVTDLVPESIEQRLQRMQDSAARHHDPAADAMTRVVVAPTSVIHASTRQELLLLAEFAREHGLRRHSHLLEVGFDDEVAREKHGMSAIDYMDDVGWLGEDVWFAHLVHVDDSGLSKLIATHTGIAHCPTSNARLGSGVARVPEMHAGGQPVSLGVDGSASAESGSMVSEMLLAWLVHRAVGGPAATQVEQVQHWASRGGAQILGFAELGALEAGMLADIVLYDLAAPRFAGVWEPQWAPVVCGEPITAREVMINGEWRVRGGEILGVDQAELFRQTQRQLAILVDACR</sequence>
<dbReference type="AlphaFoldDB" id="A0A4Z0M521"/>
<dbReference type="InterPro" id="IPR032466">
    <property type="entry name" value="Metal_Hydrolase"/>
</dbReference>
<dbReference type="SUPFAM" id="SSF51556">
    <property type="entry name" value="Metallo-dependent hydrolases"/>
    <property type="match status" value="1"/>
</dbReference>
<dbReference type="CDD" id="cd01298">
    <property type="entry name" value="ATZ_TRZ_like"/>
    <property type="match status" value="1"/>
</dbReference>
<dbReference type="SUPFAM" id="SSF51338">
    <property type="entry name" value="Composite domain of metallo-dependent hydrolases"/>
    <property type="match status" value="1"/>
</dbReference>